<proteinExistence type="predicted"/>
<dbReference type="SUPFAM" id="SSF48726">
    <property type="entry name" value="Immunoglobulin"/>
    <property type="match status" value="1"/>
</dbReference>
<dbReference type="InterPro" id="IPR036179">
    <property type="entry name" value="Ig-like_dom_sf"/>
</dbReference>
<gene>
    <name evidence="1" type="ORF">MGAL_10B018106</name>
</gene>
<name>A0A8B6EG66_MYTGA</name>
<evidence type="ECO:0000313" key="2">
    <source>
        <dbReference type="Proteomes" id="UP000596742"/>
    </source>
</evidence>
<sequence>MSCPSRTTRQACAIEGTTALLPFMTDWSLCHNDNEVDFVLRKNIRKPGIITLNLHIYNATPEDEGYYKCFPRLGQNVVELKVATLVFVEIGFNGQTDMHTIVGQEGREMTITCSSDNEEYITALKLETNGTVIALGDNQTVDFKFKPDRKDYFKIYM</sequence>
<evidence type="ECO:0000313" key="1">
    <source>
        <dbReference type="EMBL" id="VDI33493.1"/>
    </source>
</evidence>
<organism evidence="1 2">
    <name type="scientific">Mytilus galloprovincialis</name>
    <name type="common">Mediterranean mussel</name>
    <dbReference type="NCBI Taxonomy" id="29158"/>
    <lineage>
        <taxon>Eukaryota</taxon>
        <taxon>Metazoa</taxon>
        <taxon>Spiralia</taxon>
        <taxon>Lophotrochozoa</taxon>
        <taxon>Mollusca</taxon>
        <taxon>Bivalvia</taxon>
        <taxon>Autobranchia</taxon>
        <taxon>Pteriomorphia</taxon>
        <taxon>Mytilida</taxon>
        <taxon>Mytiloidea</taxon>
        <taxon>Mytilidae</taxon>
        <taxon>Mytilinae</taxon>
        <taxon>Mytilus</taxon>
    </lineage>
</organism>
<accession>A0A8B6EG66</accession>
<dbReference type="EMBL" id="UYJE01005055">
    <property type="protein sequence ID" value="VDI33493.1"/>
    <property type="molecule type" value="Genomic_DNA"/>
</dbReference>
<dbReference type="AlphaFoldDB" id="A0A8B6EG66"/>
<evidence type="ECO:0008006" key="3">
    <source>
        <dbReference type="Google" id="ProtNLM"/>
    </source>
</evidence>
<dbReference type="Proteomes" id="UP000596742">
    <property type="component" value="Unassembled WGS sequence"/>
</dbReference>
<reference evidence="1" key="1">
    <citation type="submission" date="2018-11" db="EMBL/GenBank/DDBJ databases">
        <authorList>
            <person name="Alioto T."/>
            <person name="Alioto T."/>
        </authorList>
    </citation>
    <scope>NUCLEOTIDE SEQUENCE</scope>
</reference>
<comment type="caution">
    <text evidence="1">The sequence shown here is derived from an EMBL/GenBank/DDBJ whole genome shotgun (WGS) entry which is preliminary data.</text>
</comment>
<keyword evidence="2" id="KW-1185">Reference proteome</keyword>
<protein>
    <recommendedName>
        <fullName evidence="3">Ig-like domain-containing protein</fullName>
    </recommendedName>
</protein>